<dbReference type="SMART" id="SM01266">
    <property type="entry name" value="Mac"/>
    <property type="match status" value="1"/>
</dbReference>
<dbReference type="Pfam" id="PF12464">
    <property type="entry name" value="Mac"/>
    <property type="match status" value="1"/>
</dbReference>
<dbReference type="GO" id="GO:0016746">
    <property type="term" value="F:acyltransferase activity"/>
    <property type="evidence" value="ECO:0007669"/>
    <property type="project" value="UniProtKB-KW"/>
</dbReference>
<feature type="domain" description="Maltose/galactoside acetyltransferase" evidence="3">
    <location>
        <begin position="5"/>
        <end position="59"/>
    </location>
</feature>
<keyword evidence="5" id="KW-1185">Reference proteome</keyword>
<dbReference type="Pfam" id="PF00132">
    <property type="entry name" value="Hexapep"/>
    <property type="match status" value="1"/>
</dbReference>
<name>A0ABW4RNF0_9BACL</name>
<dbReference type="RefSeq" id="WP_347323858.1">
    <property type="nucleotide sequence ID" value="NZ_JBCGUH010000002.1"/>
</dbReference>
<dbReference type="EC" id="2.3.1.-" evidence="4"/>
<dbReference type="InterPro" id="IPR011004">
    <property type="entry name" value="Trimer_LpxA-like_sf"/>
</dbReference>
<keyword evidence="2 4" id="KW-0808">Transferase</keyword>
<comment type="caution">
    <text evidence="4">The sequence shown here is derived from an EMBL/GenBank/DDBJ whole genome shotgun (WGS) entry which is preliminary data.</text>
</comment>
<dbReference type="InterPro" id="IPR051159">
    <property type="entry name" value="Hexapeptide_acetyltransf"/>
</dbReference>
<evidence type="ECO:0000256" key="1">
    <source>
        <dbReference type="ARBA" id="ARBA00007274"/>
    </source>
</evidence>
<sequence length="220" mass="24334">MMKEEERIMQGILFSPAHPDLKALKRKAHRLSQQYSQTFEDEIEERARILEEVVGHIGEGSFIQGPVFFHYGVHTRIGHHFFANYNLTIQDDALVTIGDYTSLGPNVTIVTPIHPLIASERRTMLDQHGDAKPLCYAKPVTIGNDVWISANVTICGGVTIGDGCVIGAGSVVTRDIPAYSLAAGVPCKVIRPITESDSMRYKPEIMADCNVITQQVDEDR</sequence>
<proteinExistence type="inferred from homology"/>
<dbReference type="SUPFAM" id="SSF51161">
    <property type="entry name" value="Trimeric LpxA-like enzymes"/>
    <property type="match status" value="1"/>
</dbReference>
<dbReference type="CDD" id="cd03357">
    <property type="entry name" value="LbH_MAT_GAT"/>
    <property type="match status" value="1"/>
</dbReference>
<evidence type="ECO:0000313" key="4">
    <source>
        <dbReference type="EMBL" id="MFD1887856.1"/>
    </source>
</evidence>
<comment type="similarity">
    <text evidence="1">Belongs to the transferase hexapeptide repeat family.</text>
</comment>
<dbReference type="InterPro" id="IPR001451">
    <property type="entry name" value="Hexapep"/>
</dbReference>
<reference evidence="5" key="1">
    <citation type="journal article" date="2019" name="Int. J. Syst. Evol. Microbiol.">
        <title>The Global Catalogue of Microorganisms (GCM) 10K type strain sequencing project: providing services to taxonomists for standard genome sequencing and annotation.</title>
        <authorList>
            <consortium name="The Broad Institute Genomics Platform"/>
            <consortium name="The Broad Institute Genome Sequencing Center for Infectious Disease"/>
            <person name="Wu L."/>
            <person name="Ma J."/>
        </authorList>
    </citation>
    <scope>NUCLEOTIDE SEQUENCE [LARGE SCALE GENOMIC DNA]</scope>
    <source>
        <strain evidence="5">CCUG 54950</strain>
    </source>
</reference>
<dbReference type="InterPro" id="IPR024688">
    <property type="entry name" value="Mac_dom"/>
</dbReference>
<keyword evidence="4" id="KW-0012">Acyltransferase</keyword>
<dbReference type="Gene3D" id="2.160.10.10">
    <property type="entry name" value="Hexapeptide repeat proteins"/>
    <property type="match status" value="1"/>
</dbReference>
<gene>
    <name evidence="4" type="ORF">ACFSC9_20460</name>
</gene>
<dbReference type="Proteomes" id="UP001597233">
    <property type="component" value="Unassembled WGS sequence"/>
</dbReference>
<evidence type="ECO:0000313" key="5">
    <source>
        <dbReference type="Proteomes" id="UP001597233"/>
    </source>
</evidence>
<evidence type="ECO:0000259" key="3">
    <source>
        <dbReference type="SMART" id="SM01266"/>
    </source>
</evidence>
<dbReference type="EMBL" id="JBHUEH010000032">
    <property type="protein sequence ID" value="MFD1887856.1"/>
    <property type="molecule type" value="Genomic_DNA"/>
</dbReference>
<organism evidence="4 5">
    <name type="scientific">Paenibacillus wenxiniae</name>
    <dbReference type="NCBI Taxonomy" id="1636843"/>
    <lineage>
        <taxon>Bacteria</taxon>
        <taxon>Bacillati</taxon>
        <taxon>Bacillota</taxon>
        <taxon>Bacilli</taxon>
        <taxon>Bacillales</taxon>
        <taxon>Paenibacillaceae</taxon>
        <taxon>Paenibacillus</taxon>
    </lineage>
</organism>
<dbReference type="PANTHER" id="PTHR23416">
    <property type="entry name" value="SIALIC ACID SYNTHASE-RELATED"/>
    <property type="match status" value="1"/>
</dbReference>
<protein>
    <submittedName>
        <fullName evidence="4">Sugar O-acetyltransferase</fullName>
        <ecNumber evidence="4">2.3.1.-</ecNumber>
    </submittedName>
</protein>
<dbReference type="PANTHER" id="PTHR23416:SF54">
    <property type="entry name" value="ACETYLTRANSFERASE, CYSE_LACA_LPXA_NODL FAMILY (AFU_ORTHOLOGUE AFUA_2G08430)-RELATED"/>
    <property type="match status" value="1"/>
</dbReference>
<evidence type="ECO:0000256" key="2">
    <source>
        <dbReference type="ARBA" id="ARBA00022679"/>
    </source>
</evidence>
<accession>A0ABW4RNF0</accession>